<name>A0A1R1PXP9_ZANCU</name>
<evidence type="ECO:0000313" key="3">
    <source>
        <dbReference type="EMBL" id="OMH85741.1"/>
    </source>
</evidence>
<dbReference type="AlphaFoldDB" id="A0A1R1PXP9"/>
<gene>
    <name evidence="3" type="ORF">AX774_g706</name>
</gene>
<dbReference type="InterPro" id="IPR045358">
    <property type="entry name" value="Ty3_capsid"/>
</dbReference>
<dbReference type="GO" id="GO:0008270">
    <property type="term" value="F:zinc ion binding"/>
    <property type="evidence" value="ECO:0007669"/>
    <property type="project" value="InterPro"/>
</dbReference>
<keyword evidence="4" id="KW-1185">Reference proteome</keyword>
<feature type="domain" description="Ty3 transposon capsid-like protein" evidence="2">
    <location>
        <begin position="49"/>
        <end position="205"/>
    </location>
</feature>
<sequence length="330" mass="38290">MEDKEQVPNPNEVIQTLMGQISRLSDEVDSLRQTASFQRAFIPEPKVPTPEKFSGGRKDNVKNFLSTVRTVFKLQPSRFPTEHIKVLYIGTLLTDGAQTWFRTLQEARHTILFQYKNFISLLERTYGEPNSVWVAQNKLKNLQQGRSRCLAYTTHFKSVALETEYNEPALVKAFYEGLNDEIKDALSTLDHVPTTFEEFTSLCIRIDNRIFQRRAERNKVKPWIPPMHYTSSEITRMDVDVMGTRRLTEPERDHRKHNNLCFYCGGSNHTVQNCPRKKRHQESFMNPHSVNLKKTRSTSRDSGKSIISKIKKQTDLQAKNQRTPEKSEGI</sequence>
<reference evidence="4" key="1">
    <citation type="submission" date="2017-01" db="EMBL/GenBank/DDBJ databases">
        <authorList>
            <person name="Wang Y."/>
            <person name="White M."/>
            <person name="Kvist S."/>
            <person name="Moncalvo J.-M."/>
        </authorList>
    </citation>
    <scope>NUCLEOTIDE SEQUENCE [LARGE SCALE GENOMIC DNA]</scope>
    <source>
        <strain evidence="4">COL-18-3</strain>
    </source>
</reference>
<dbReference type="PANTHER" id="PTHR15503">
    <property type="entry name" value="LDOC1 RELATED"/>
    <property type="match status" value="1"/>
</dbReference>
<dbReference type="GO" id="GO:0003676">
    <property type="term" value="F:nucleic acid binding"/>
    <property type="evidence" value="ECO:0007669"/>
    <property type="project" value="InterPro"/>
</dbReference>
<evidence type="ECO:0000256" key="1">
    <source>
        <dbReference type="SAM" id="MobiDB-lite"/>
    </source>
</evidence>
<evidence type="ECO:0000259" key="2">
    <source>
        <dbReference type="Pfam" id="PF19259"/>
    </source>
</evidence>
<dbReference type="OrthoDB" id="2266810at2759"/>
<dbReference type="Proteomes" id="UP000188320">
    <property type="component" value="Unassembled WGS sequence"/>
</dbReference>
<evidence type="ECO:0000313" key="4">
    <source>
        <dbReference type="Proteomes" id="UP000188320"/>
    </source>
</evidence>
<accession>A0A1R1PXP9</accession>
<dbReference type="Pfam" id="PF19259">
    <property type="entry name" value="Ty3_capsid"/>
    <property type="match status" value="1"/>
</dbReference>
<dbReference type="SUPFAM" id="SSF57756">
    <property type="entry name" value="Retrovirus zinc finger-like domains"/>
    <property type="match status" value="1"/>
</dbReference>
<comment type="caution">
    <text evidence="3">The sequence shown here is derived from an EMBL/GenBank/DDBJ whole genome shotgun (WGS) entry which is preliminary data.</text>
</comment>
<protein>
    <submittedName>
        <fullName evidence="3">Retrotransposon-derived protein PEG10</fullName>
    </submittedName>
</protein>
<proteinExistence type="predicted"/>
<organism evidence="3 4">
    <name type="scientific">Zancudomyces culisetae</name>
    <name type="common">Gut fungus</name>
    <name type="synonym">Smittium culisetae</name>
    <dbReference type="NCBI Taxonomy" id="1213189"/>
    <lineage>
        <taxon>Eukaryota</taxon>
        <taxon>Fungi</taxon>
        <taxon>Fungi incertae sedis</taxon>
        <taxon>Zoopagomycota</taxon>
        <taxon>Kickxellomycotina</taxon>
        <taxon>Harpellomycetes</taxon>
        <taxon>Harpellales</taxon>
        <taxon>Legeriomycetaceae</taxon>
        <taxon>Zancudomyces</taxon>
    </lineage>
</organism>
<dbReference type="PANTHER" id="PTHR15503:SF36">
    <property type="entry name" value="RETROTRANSPOSON GAG-LIKE PROTEIN 5"/>
    <property type="match status" value="1"/>
</dbReference>
<dbReference type="InterPro" id="IPR032567">
    <property type="entry name" value="RTL1-rel"/>
</dbReference>
<dbReference type="InterPro" id="IPR036875">
    <property type="entry name" value="Znf_CCHC_sf"/>
</dbReference>
<dbReference type="EMBL" id="LSSK01000050">
    <property type="protein sequence ID" value="OMH85741.1"/>
    <property type="molecule type" value="Genomic_DNA"/>
</dbReference>
<feature type="region of interest" description="Disordered" evidence="1">
    <location>
        <begin position="278"/>
        <end position="330"/>
    </location>
</feature>